<dbReference type="AlphaFoldDB" id="A0A7S2BHX4"/>
<proteinExistence type="predicted"/>
<accession>A0A7S2BHX4</accession>
<reference evidence="1" key="1">
    <citation type="submission" date="2021-01" db="EMBL/GenBank/DDBJ databases">
        <authorList>
            <person name="Corre E."/>
            <person name="Pelletier E."/>
            <person name="Niang G."/>
            <person name="Scheremetjew M."/>
            <person name="Finn R."/>
            <person name="Kale V."/>
            <person name="Holt S."/>
            <person name="Cochrane G."/>
            <person name="Meng A."/>
            <person name="Brown T."/>
            <person name="Cohen L."/>
        </authorList>
    </citation>
    <scope>NUCLEOTIDE SEQUENCE</scope>
    <source>
        <strain evidence="1">UTEX LB 985</strain>
    </source>
</reference>
<evidence type="ECO:0000313" key="1">
    <source>
        <dbReference type="EMBL" id="CAD9397182.1"/>
    </source>
</evidence>
<organism evidence="1">
    <name type="scientific">Haptolina brevifila</name>
    <dbReference type="NCBI Taxonomy" id="156173"/>
    <lineage>
        <taxon>Eukaryota</taxon>
        <taxon>Haptista</taxon>
        <taxon>Haptophyta</taxon>
        <taxon>Prymnesiophyceae</taxon>
        <taxon>Prymnesiales</taxon>
        <taxon>Prymnesiaceae</taxon>
        <taxon>Haptolina</taxon>
    </lineage>
</organism>
<name>A0A7S2BHX4_9EUKA</name>
<gene>
    <name evidence="1" type="ORF">CBRE1094_LOCUS1794</name>
</gene>
<dbReference type="EMBL" id="HBGU01003341">
    <property type="protein sequence ID" value="CAD9397182.1"/>
    <property type="molecule type" value="Transcribed_RNA"/>
</dbReference>
<sequence length="140" mass="15151">MGVAPSSGCELAQDNVARATTQRHAEAAMAQLGSTLRTSSVHKALATKELLSELELGKDEELHTQKLQEQLAEAEAFADRQAGDRVKYLAGGRQSQCKNAGSCSLQWRTLKRQRSQWCKSACRCIMSSTLQAGCLDGAPQ</sequence>
<protein>
    <submittedName>
        <fullName evidence="1">Uncharacterized protein</fullName>
    </submittedName>
</protein>